<evidence type="ECO:0000256" key="8">
    <source>
        <dbReference type="ARBA" id="ARBA00022801"/>
    </source>
</evidence>
<keyword evidence="6" id="KW-0645">Protease</keyword>
<evidence type="ECO:0000256" key="1">
    <source>
        <dbReference type="ARBA" id="ARBA00001941"/>
    </source>
</evidence>
<dbReference type="PANTHER" id="PTHR34448">
    <property type="entry name" value="AMINOPEPTIDASE"/>
    <property type="match status" value="1"/>
</dbReference>
<dbReference type="PANTHER" id="PTHR34448:SF1">
    <property type="entry name" value="BLL6088 PROTEIN"/>
    <property type="match status" value="1"/>
</dbReference>
<sequence length="152" mass="17272">LSNVNPKKISIRSSALKRISEERLKKRWCLTQYPTPAYAQEAEMSLKEYEDFLYSTILIDWQKEVANMICLQQIMNRTSEVRLVGNKTDLSLSIKNRTAILSDGTHNMPGGEVFTAPIENSATGKICFDLPAIRYGKEVKNIQLEFNEGEVV</sequence>
<dbReference type="SUPFAM" id="SSF144052">
    <property type="entry name" value="Thermophilic metalloprotease-like"/>
    <property type="match status" value="1"/>
</dbReference>
<dbReference type="GO" id="GO:0006508">
    <property type="term" value="P:proteolysis"/>
    <property type="evidence" value="ECO:0007669"/>
    <property type="project" value="UniProtKB-KW"/>
</dbReference>
<dbReference type="AlphaFoldDB" id="X1DK69"/>
<dbReference type="InterPro" id="IPR052170">
    <property type="entry name" value="M29_Exopeptidase"/>
</dbReference>
<evidence type="ECO:0000256" key="3">
    <source>
        <dbReference type="ARBA" id="ARBA00001947"/>
    </source>
</evidence>
<comment type="similarity">
    <text evidence="4">Belongs to the peptidase M29 family.</text>
</comment>
<reference evidence="10" key="1">
    <citation type="journal article" date="2014" name="Front. Microbiol.">
        <title>High frequency of phylogenetically diverse reductive dehalogenase-homologous genes in deep subseafloor sedimentary metagenomes.</title>
        <authorList>
            <person name="Kawai M."/>
            <person name="Futagami T."/>
            <person name="Toyoda A."/>
            <person name="Takaki Y."/>
            <person name="Nishi S."/>
            <person name="Hori S."/>
            <person name="Arai W."/>
            <person name="Tsubouchi T."/>
            <person name="Morono Y."/>
            <person name="Uchiyama I."/>
            <person name="Ito T."/>
            <person name="Fujiyama A."/>
            <person name="Inagaki F."/>
            <person name="Takami H."/>
        </authorList>
    </citation>
    <scope>NUCLEOTIDE SEQUENCE</scope>
    <source>
        <strain evidence="10">Expedition CK06-06</strain>
    </source>
</reference>
<dbReference type="InterPro" id="IPR000787">
    <property type="entry name" value="Peptidase_M29"/>
</dbReference>
<comment type="cofactor">
    <cofactor evidence="2">
        <name>Mg(2+)</name>
        <dbReference type="ChEBI" id="CHEBI:18420"/>
    </cofactor>
</comment>
<proteinExistence type="inferred from homology"/>
<evidence type="ECO:0000256" key="7">
    <source>
        <dbReference type="ARBA" id="ARBA00022723"/>
    </source>
</evidence>
<gene>
    <name evidence="10" type="ORF">S01H4_62770</name>
</gene>
<keyword evidence="8" id="KW-0378">Hydrolase</keyword>
<comment type="cofactor">
    <cofactor evidence="1">
        <name>Co(2+)</name>
        <dbReference type="ChEBI" id="CHEBI:48828"/>
    </cofactor>
</comment>
<accession>X1DK69</accession>
<organism evidence="10">
    <name type="scientific">marine sediment metagenome</name>
    <dbReference type="NCBI Taxonomy" id="412755"/>
    <lineage>
        <taxon>unclassified sequences</taxon>
        <taxon>metagenomes</taxon>
        <taxon>ecological metagenomes</taxon>
    </lineage>
</organism>
<name>X1DK69_9ZZZZ</name>
<evidence type="ECO:0000256" key="6">
    <source>
        <dbReference type="ARBA" id="ARBA00022670"/>
    </source>
</evidence>
<feature type="non-terminal residue" evidence="10">
    <location>
        <position position="1"/>
    </location>
</feature>
<dbReference type="GO" id="GO:0004177">
    <property type="term" value="F:aminopeptidase activity"/>
    <property type="evidence" value="ECO:0007669"/>
    <property type="project" value="UniProtKB-KW"/>
</dbReference>
<protein>
    <submittedName>
        <fullName evidence="10">Uncharacterized protein</fullName>
    </submittedName>
</protein>
<keyword evidence="7" id="KW-0479">Metal-binding</keyword>
<feature type="non-terminal residue" evidence="10">
    <location>
        <position position="152"/>
    </location>
</feature>
<keyword evidence="5" id="KW-0031">Aminopeptidase</keyword>
<dbReference type="EMBL" id="BART01037551">
    <property type="protein sequence ID" value="GAH08675.1"/>
    <property type="molecule type" value="Genomic_DNA"/>
</dbReference>
<evidence type="ECO:0000256" key="2">
    <source>
        <dbReference type="ARBA" id="ARBA00001946"/>
    </source>
</evidence>
<evidence type="ECO:0000256" key="4">
    <source>
        <dbReference type="ARBA" id="ARBA00008236"/>
    </source>
</evidence>
<dbReference type="GO" id="GO:0046872">
    <property type="term" value="F:metal ion binding"/>
    <property type="evidence" value="ECO:0007669"/>
    <property type="project" value="UniProtKB-KW"/>
</dbReference>
<comment type="caution">
    <text evidence="10">The sequence shown here is derived from an EMBL/GenBank/DDBJ whole genome shotgun (WGS) entry which is preliminary data.</text>
</comment>
<evidence type="ECO:0000256" key="9">
    <source>
        <dbReference type="ARBA" id="ARBA00023049"/>
    </source>
</evidence>
<dbReference type="GO" id="GO:0008237">
    <property type="term" value="F:metallopeptidase activity"/>
    <property type="evidence" value="ECO:0007669"/>
    <property type="project" value="UniProtKB-KW"/>
</dbReference>
<comment type="cofactor">
    <cofactor evidence="3">
        <name>Zn(2+)</name>
        <dbReference type="ChEBI" id="CHEBI:29105"/>
    </cofactor>
</comment>
<evidence type="ECO:0000313" key="10">
    <source>
        <dbReference type="EMBL" id="GAH08675.1"/>
    </source>
</evidence>
<keyword evidence="9" id="KW-0482">Metalloprotease</keyword>
<dbReference type="Gene3D" id="3.40.1830.10">
    <property type="entry name" value="Thermophilic metalloprotease (M29)"/>
    <property type="match status" value="1"/>
</dbReference>
<dbReference type="InterPro" id="IPR035097">
    <property type="entry name" value="M29_N-terminal"/>
</dbReference>
<evidence type="ECO:0000256" key="5">
    <source>
        <dbReference type="ARBA" id="ARBA00022438"/>
    </source>
</evidence>
<dbReference type="Pfam" id="PF02073">
    <property type="entry name" value="Peptidase_M29"/>
    <property type="match status" value="1"/>
</dbReference>